<dbReference type="EMBL" id="FXUI01000026">
    <property type="protein sequence ID" value="SMP82624.1"/>
    <property type="molecule type" value="Genomic_DNA"/>
</dbReference>
<sequence length="43" mass="4862">QKHRMGLVVRTIGIARARIKIGMANLAYNFQRLAWLEGRIAPA</sequence>
<gene>
    <name evidence="1" type="ORF">SAMN06296065_1261</name>
</gene>
<keyword evidence="2" id="KW-1185">Reference proteome</keyword>
<evidence type="ECO:0000313" key="2">
    <source>
        <dbReference type="Proteomes" id="UP001157910"/>
    </source>
</evidence>
<evidence type="ECO:0000313" key="1">
    <source>
        <dbReference type="EMBL" id="SMP82624.1"/>
    </source>
</evidence>
<dbReference type="Proteomes" id="UP001157910">
    <property type="component" value="Unassembled WGS sequence"/>
</dbReference>
<protein>
    <recommendedName>
        <fullName evidence="3">DDE family transposase</fullName>
    </recommendedName>
</protein>
<proteinExistence type="predicted"/>
<accession>A0ABY1QXZ0</accession>
<organism evidence="1 2">
    <name type="scientific">Novosphingobium panipatense</name>
    <dbReference type="NCBI Taxonomy" id="428991"/>
    <lineage>
        <taxon>Bacteria</taxon>
        <taxon>Pseudomonadati</taxon>
        <taxon>Pseudomonadota</taxon>
        <taxon>Alphaproteobacteria</taxon>
        <taxon>Sphingomonadales</taxon>
        <taxon>Sphingomonadaceae</taxon>
        <taxon>Novosphingobium</taxon>
    </lineage>
</organism>
<reference evidence="1 2" key="1">
    <citation type="submission" date="2017-05" db="EMBL/GenBank/DDBJ databases">
        <authorList>
            <person name="Varghese N."/>
            <person name="Submissions S."/>
        </authorList>
    </citation>
    <scope>NUCLEOTIDE SEQUENCE [LARGE SCALE GENOMIC DNA]</scope>
    <source>
        <strain evidence="1 2">SM16</strain>
    </source>
</reference>
<comment type="caution">
    <text evidence="1">The sequence shown here is derived from an EMBL/GenBank/DDBJ whole genome shotgun (WGS) entry which is preliminary data.</text>
</comment>
<name>A0ABY1QXZ0_9SPHN</name>
<evidence type="ECO:0008006" key="3">
    <source>
        <dbReference type="Google" id="ProtNLM"/>
    </source>
</evidence>
<feature type="non-terminal residue" evidence="1">
    <location>
        <position position="1"/>
    </location>
</feature>